<keyword evidence="2" id="KW-0169">Cobalamin biosynthesis</keyword>
<dbReference type="CDD" id="cd11646">
    <property type="entry name" value="Precorrin_3B_C17_MT"/>
    <property type="match status" value="1"/>
</dbReference>
<gene>
    <name evidence="7" type="primary">cobJ</name>
    <name evidence="7" type="ORF">CEM_069</name>
</gene>
<dbReference type="InterPro" id="IPR000878">
    <property type="entry name" value="4pyrrol_Mease"/>
</dbReference>
<organism evidence="7 8">
    <name type="scientific">Candidatus Johnevansia muelleri</name>
    <dbReference type="NCBI Taxonomy" id="1495769"/>
    <lineage>
        <taxon>Bacteria</taxon>
        <taxon>Pseudomonadati</taxon>
        <taxon>Pseudomonadota</taxon>
        <taxon>Gammaproteobacteria</taxon>
        <taxon>Candidatus Johnevansiales</taxon>
        <taxon>Candidatus Johnevansiaceae</taxon>
        <taxon>Candidatus Johnevansia</taxon>
    </lineage>
</organism>
<dbReference type="SUPFAM" id="SSF53790">
    <property type="entry name" value="Tetrapyrrole methylase"/>
    <property type="match status" value="1"/>
</dbReference>
<evidence type="ECO:0000313" key="7">
    <source>
        <dbReference type="EMBL" id="CDZ16341.1"/>
    </source>
</evidence>
<comment type="pathway">
    <text evidence="1">Cofactor biosynthesis; adenosylcobalamin biosynthesis.</text>
</comment>
<sequence length="259" mass="28908">MCKLFNWLNNKKGKLSIIGLGPGKYIFRTLQAEYALKKADWLYGYYSYINRLLLNKKKIYSDNHFEVTRAHEAIINATNGNRVAIVSGGDSGIFAMSAVVCEEIDQGPAAWRNLYIEIIPGVTAMLAVAAACGAPLGNDFCAISISDNFKPWETIIRRLDIAAKGGFIIALYNPVSNNRPWQLYAAFTIIRRHLSHNTIVIFGRAVGRKNEKIIFTTLANSPPDWVDMSTLVIIGSEKTRIVKRNNGQPPLIYSSRIIL</sequence>
<evidence type="ECO:0000256" key="3">
    <source>
        <dbReference type="ARBA" id="ARBA00022603"/>
    </source>
</evidence>
<reference evidence="8" key="1">
    <citation type="submission" date="2014-07" db="EMBL/GenBank/DDBJ databases">
        <authorList>
            <person name="Santos-Garcia D."/>
        </authorList>
    </citation>
    <scope>NUCLEOTIDE SEQUENCE [LARGE SCALE GENOMIC DNA]</scope>
</reference>
<evidence type="ECO:0000256" key="4">
    <source>
        <dbReference type="ARBA" id="ARBA00022679"/>
    </source>
</evidence>
<dbReference type="InterPro" id="IPR051810">
    <property type="entry name" value="Precorrin_MeTrfase"/>
</dbReference>
<feature type="domain" description="Tetrapyrrole methylase" evidence="6">
    <location>
        <begin position="14"/>
        <end position="219"/>
    </location>
</feature>
<keyword evidence="8" id="KW-1185">Reference proteome</keyword>
<accession>A0A078KAY7</accession>
<protein>
    <submittedName>
        <fullName evidence="7">Precorrin-3B C(17)-methyltransferase</fullName>
        <ecNumber evidence="7">2.1.1.131</ecNumber>
    </submittedName>
</protein>
<keyword evidence="5" id="KW-0949">S-adenosyl-L-methionine</keyword>
<dbReference type="GO" id="GO:0009236">
    <property type="term" value="P:cobalamin biosynthetic process"/>
    <property type="evidence" value="ECO:0007669"/>
    <property type="project" value="UniProtKB-UniPathway"/>
</dbReference>
<dbReference type="OrthoDB" id="9772960at2"/>
<evidence type="ECO:0000313" key="8">
    <source>
        <dbReference type="Proteomes" id="UP000032420"/>
    </source>
</evidence>
<dbReference type="EC" id="2.1.1.131" evidence="7"/>
<dbReference type="HOGENOM" id="CLU_047948_2_0_6"/>
<evidence type="ECO:0000256" key="5">
    <source>
        <dbReference type="ARBA" id="ARBA00022691"/>
    </source>
</evidence>
<dbReference type="EMBL" id="LM655252">
    <property type="protein sequence ID" value="CDZ16341.1"/>
    <property type="molecule type" value="Genomic_DNA"/>
</dbReference>
<name>A0A078KAY7_9GAMM</name>
<keyword evidence="3 7" id="KW-0489">Methyltransferase</keyword>
<dbReference type="InterPro" id="IPR006363">
    <property type="entry name" value="Cbl_synth_CobJ/CibH_dom"/>
</dbReference>
<dbReference type="InterPro" id="IPR014777">
    <property type="entry name" value="4pyrrole_Mease_sub1"/>
</dbReference>
<dbReference type="GO" id="GO:0030789">
    <property type="term" value="F:precorrin-3B C17-methyltransferase activity"/>
    <property type="evidence" value="ECO:0007669"/>
    <property type="project" value="UniProtKB-EC"/>
</dbReference>
<dbReference type="InterPro" id="IPR014776">
    <property type="entry name" value="4pyrrole_Mease_sub2"/>
</dbReference>
<proteinExistence type="predicted"/>
<dbReference type="PANTHER" id="PTHR47036:SF1">
    <property type="entry name" value="COBALT-FACTOR III C(17)-METHYLTRANSFERASE-RELATED"/>
    <property type="match status" value="1"/>
</dbReference>
<dbReference type="InterPro" id="IPR035996">
    <property type="entry name" value="4pyrrol_Methylase_sf"/>
</dbReference>
<dbReference type="PANTHER" id="PTHR47036">
    <property type="entry name" value="COBALT-FACTOR III C(17)-METHYLTRANSFERASE-RELATED"/>
    <property type="match status" value="1"/>
</dbReference>
<dbReference type="Proteomes" id="UP000032420">
    <property type="component" value="Chromosome I"/>
</dbReference>
<evidence type="ECO:0000256" key="1">
    <source>
        <dbReference type="ARBA" id="ARBA00004953"/>
    </source>
</evidence>
<dbReference type="GO" id="GO:0032259">
    <property type="term" value="P:methylation"/>
    <property type="evidence" value="ECO:0007669"/>
    <property type="project" value="UniProtKB-KW"/>
</dbReference>
<dbReference type="Gene3D" id="3.40.1010.10">
    <property type="entry name" value="Cobalt-precorrin-4 Transmethylase, Domain 1"/>
    <property type="match status" value="1"/>
</dbReference>
<dbReference type="KEGG" id="eme:CEM_069"/>
<dbReference type="Gene3D" id="3.30.950.10">
    <property type="entry name" value="Methyltransferase, Cobalt-precorrin-4 Transmethylase, Domain 2"/>
    <property type="match status" value="1"/>
</dbReference>
<evidence type="ECO:0000259" key="6">
    <source>
        <dbReference type="Pfam" id="PF00590"/>
    </source>
</evidence>
<dbReference type="AlphaFoldDB" id="A0A078KAY7"/>
<dbReference type="UniPathway" id="UPA00148"/>
<evidence type="ECO:0000256" key="2">
    <source>
        <dbReference type="ARBA" id="ARBA00022573"/>
    </source>
</evidence>
<keyword evidence="4 7" id="KW-0808">Transferase</keyword>
<dbReference type="Pfam" id="PF00590">
    <property type="entry name" value="TP_methylase"/>
    <property type="match status" value="1"/>
</dbReference>
<dbReference type="STRING" id="1495769.CEM_069"/>